<name>A0A7H8QCD5_9BACL</name>
<feature type="signal peptide" evidence="1">
    <location>
        <begin position="1"/>
        <end position="27"/>
    </location>
</feature>
<accession>A0A7H8QCD5</accession>
<evidence type="ECO:0000256" key="1">
    <source>
        <dbReference type="SAM" id="SignalP"/>
    </source>
</evidence>
<dbReference type="PROSITE" id="PS51257">
    <property type="entry name" value="PROKAR_LIPOPROTEIN"/>
    <property type="match status" value="1"/>
</dbReference>
<evidence type="ECO:0000259" key="2">
    <source>
        <dbReference type="PROSITE" id="PS51352"/>
    </source>
</evidence>
<dbReference type="InterPro" id="IPR013766">
    <property type="entry name" value="Thioredoxin_domain"/>
</dbReference>
<dbReference type="Proteomes" id="UP000509222">
    <property type="component" value="Chromosome"/>
</dbReference>
<feature type="chain" id="PRO_5028941014" evidence="1">
    <location>
        <begin position="28"/>
        <end position="176"/>
    </location>
</feature>
<dbReference type="PANTHER" id="PTHR42852:SF16">
    <property type="entry name" value="THIOL:DISULFIDE INTERCHANGE PROTEIN TLPA"/>
    <property type="match status" value="1"/>
</dbReference>
<reference evidence="4" key="2">
    <citation type="submission" date="2020-06" db="EMBL/GenBank/DDBJ databases">
        <title>Isolation of Planomicrobium glaciei.</title>
        <authorList>
            <person name="Malisova L."/>
            <person name="Safrankova R."/>
            <person name="Jakubu V."/>
            <person name="Spanelova P."/>
        </authorList>
    </citation>
    <scope>NUCLEOTIDE SEQUENCE [LARGE SCALE GENOMIC DNA]</scope>
    <source>
        <strain evidence="4">NRL-ATB46093</strain>
    </source>
</reference>
<dbReference type="InterPro" id="IPR013740">
    <property type="entry name" value="Redoxin"/>
</dbReference>
<dbReference type="Pfam" id="PF08534">
    <property type="entry name" value="Redoxin"/>
    <property type="match status" value="1"/>
</dbReference>
<keyword evidence="1" id="KW-0732">Signal</keyword>
<proteinExistence type="predicted"/>
<dbReference type="CDD" id="cd02966">
    <property type="entry name" value="TlpA_like_family"/>
    <property type="match status" value="1"/>
</dbReference>
<dbReference type="InterPro" id="IPR050553">
    <property type="entry name" value="Thioredoxin_ResA/DsbE_sf"/>
</dbReference>
<sequence length="176" mass="18916">MKAFSKMFLITALICLLAACSSNPENAATSAQPVNKGEPAPAFDLVDLEGNTHELSQYAGKKVYVKFWASWCSICLAGMEELNTLAGEDPDFEVLTIVSPSSNAEKDSASFAKWFSGLDNASNITVLLDEGGAVFDEYGVLAYPTSTYIGSDGVMVKSAPGHFSNEQIYETFESIQ</sequence>
<dbReference type="PANTHER" id="PTHR42852">
    <property type="entry name" value="THIOL:DISULFIDE INTERCHANGE PROTEIN DSBE"/>
    <property type="match status" value="1"/>
</dbReference>
<dbReference type="AlphaFoldDB" id="A0A7H8QCD5"/>
<dbReference type="PROSITE" id="PS51352">
    <property type="entry name" value="THIOREDOXIN_2"/>
    <property type="match status" value="1"/>
</dbReference>
<evidence type="ECO:0000313" key="4">
    <source>
        <dbReference type="Proteomes" id="UP000509222"/>
    </source>
</evidence>
<keyword evidence="4" id="KW-1185">Reference proteome</keyword>
<organism evidence="3 4">
    <name type="scientific">Planococcus glaciei</name>
    <dbReference type="NCBI Taxonomy" id="459472"/>
    <lineage>
        <taxon>Bacteria</taxon>
        <taxon>Bacillati</taxon>
        <taxon>Bacillota</taxon>
        <taxon>Bacilli</taxon>
        <taxon>Bacillales</taxon>
        <taxon>Caryophanaceae</taxon>
        <taxon>Planococcus</taxon>
    </lineage>
</organism>
<gene>
    <name evidence="3" type="ORF">HF394_11475</name>
</gene>
<dbReference type="EMBL" id="CP051177">
    <property type="protein sequence ID" value="QKX51161.1"/>
    <property type="molecule type" value="Genomic_DNA"/>
</dbReference>
<evidence type="ECO:0000313" key="3">
    <source>
        <dbReference type="EMBL" id="QKX51161.1"/>
    </source>
</evidence>
<reference evidence="3 4" key="1">
    <citation type="submission" date="2020-04" db="EMBL/GenBank/DDBJ databases">
        <authorList>
            <person name="Pajer P."/>
            <person name="Broz P."/>
        </authorList>
    </citation>
    <scope>NUCLEOTIDE SEQUENCE [LARGE SCALE GENOMIC DNA]</scope>
    <source>
        <strain evidence="4">NRL-ATB46093</strain>
    </source>
</reference>
<dbReference type="RefSeq" id="WP_036804221.1">
    <property type="nucleotide sequence ID" value="NZ_CP051177.1"/>
</dbReference>
<dbReference type="Gene3D" id="3.40.30.10">
    <property type="entry name" value="Glutaredoxin"/>
    <property type="match status" value="1"/>
</dbReference>
<protein>
    <submittedName>
        <fullName evidence="3">Redoxin family protein</fullName>
    </submittedName>
</protein>
<dbReference type="SUPFAM" id="SSF52833">
    <property type="entry name" value="Thioredoxin-like"/>
    <property type="match status" value="1"/>
</dbReference>
<dbReference type="GO" id="GO:0016491">
    <property type="term" value="F:oxidoreductase activity"/>
    <property type="evidence" value="ECO:0007669"/>
    <property type="project" value="InterPro"/>
</dbReference>
<feature type="domain" description="Thioredoxin" evidence="2">
    <location>
        <begin position="34"/>
        <end position="176"/>
    </location>
</feature>
<dbReference type="InterPro" id="IPR036249">
    <property type="entry name" value="Thioredoxin-like_sf"/>
</dbReference>